<proteinExistence type="predicted"/>
<evidence type="ECO:0000256" key="1">
    <source>
        <dbReference type="ARBA" id="ARBA00013258"/>
    </source>
</evidence>
<reference evidence="6 7" key="1">
    <citation type="submission" date="2019-11" db="EMBL/GenBank/DDBJ databases">
        <title>Whole genome sequencing identifies a novel species of the genus Arsenicicoccus isolated from human blood.</title>
        <authorList>
            <person name="Jeong J.H."/>
            <person name="Kweon O.J."/>
            <person name="Kim H.R."/>
            <person name="Kim T.-H."/>
            <person name="Ha S.-M."/>
            <person name="Lee M.-K."/>
        </authorList>
    </citation>
    <scope>NUCLEOTIDE SEQUENCE [LARGE SCALE GENOMIC DNA]</scope>
    <source>
        <strain evidence="6 7">MKL-02</strain>
    </source>
</reference>
<evidence type="ECO:0000259" key="5">
    <source>
        <dbReference type="SMART" id="SM00827"/>
    </source>
</evidence>
<dbReference type="EMBL" id="WLVL01000040">
    <property type="protein sequence ID" value="MTB72762.1"/>
    <property type="molecule type" value="Genomic_DNA"/>
</dbReference>
<comment type="caution">
    <text evidence="6">The sequence shown here is derived from an EMBL/GenBank/DDBJ whole genome shotgun (WGS) entry which is preliminary data.</text>
</comment>
<evidence type="ECO:0000256" key="2">
    <source>
        <dbReference type="ARBA" id="ARBA00022679"/>
    </source>
</evidence>
<evidence type="ECO:0000256" key="4">
    <source>
        <dbReference type="ARBA" id="ARBA00048462"/>
    </source>
</evidence>
<dbReference type="PANTHER" id="PTHR42681:SF1">
    <property type="entry name" value="MALONYL-COA-ACYL CARRIER PROTEIN TRANSACYLASE, MITOCHONDRIAL"/>
    <property type="match status" value="1"/>
</dbReference>
<dbReference type="GO" id="GO:0005829">
    <property type="term" value="C:cytosol"/>
    <property type="evidence" value="ECO:0007669"/>
    <property type="project" value="TreeGrafter"/>
</dbReference>
<dbReference type="SUPFAM" id="SSF55048">
    <property type="entry name" value="Probable ACP-binding domain of malonyl-CoA ACP transacylase"/>
    <property type="match status" value="1"/>
</dbReference>
<dbReference type="EC" id="2.3.1.39" evidence="1"/>
<sequence>MLAIVCPGQGSQSPGFLAPWLELSGFRNRLEWFSAVAGTDLVTHGTESDKPTITETDVAQPLIVGAGLLSLLALFEHPSASYPAIGLGSGHSVGEITAACAAGVLTAEQALVFVRERGAGMAKAAAVSPTGMTAVLGGEADEVRTTLERHGLTPANVNGGGQTVAAGTLEQLEALKADPPAKARVIPLPVAGAFHTEHMAPAQARLEVLARGVTSHDARVPIVSNKDGQIVRDGREVLQRLVSQVASPVRWDLCMQTMVEQGVTGLIEIPPAGTLVGLAKRSMPGVELLALKSPDDLEAAHRMIREHGEAATQGASA</sequence>
<dbReference type="Gene3D" id="3.40.366.10">
    <property type="entry name" value="Malonyl-Coenzyme A Acyl Carrier Protein, domain 2"/>
    <property type="match status" value="1"/>
</dbReference>
<dbReference type="AlphaFoldDB" id="A0A6I3IFG2"/>
<dbReference type="InterPro" id="IPR050858">
    <property type="entry name" value="Mal-CoA-ACP_Trans/PKS_FabD"/>
</dbReference>
<keyword evidence="3 6" id="KW-0012">Acyltransferase</keyword>
<evidence type="ECO:0000313" key="6">
    <source>
        <dbReference type="EMBL" id="MTB72762.1"/>
    </source>
</evidence>
<dbReference type="InterPro" id="IPR014043">
    <property type="entry name" value="Acyl_transferase_dom"/>
</dbReference>
<dbReference type="Pfam" id="PF00698">
    <property type="entry name" value="Acyl_transf_1"/>
    <property type="match status" value="1"/>
</dbReference>
<comment type="catalytic activity">
    <reaction evidence="4">
        <text>holo-[ACP] + malonyl-CoA = malonyl-[ACP] + CoA</text>
        <dbReference type="Rhea" id="RHEA:41792"/>
        <dbReference type="Rhea" id="RHEA-COMP:9623"/>
        <dbReference type="Rhea" id="RHEA-COMP:9685"/>
        <dbReference type="ChEBI" id="CHEBI:57287"/>
        <dbReference type="ChEBI" id="CHEBI:57384"/>
        <dbReference type="ChEBI" id="CHEBI:64479"/>
        <dbReference type="ChEBI" id="CHEBI:78449"/>
        <dbReference type="EC" id="2.3.1.39"/>
    </reaction>
</comment>
<protein>
    <recommendedName>
        <fullName evidence="1">[acyl-carrier-protein] S-malonyltransferase</fullName>
        <ecNumber evidence="1">2.3.1.39</ecNumber>
    </recommendedName>
</protein>
<dbReference type="SUPFAM" id="SSF52151">
    <property type="entry name" value="FabD/lysophospholipase-like"/>
    <property type="match status" value="1"/>
</dbReference>
<evidence type="ECO:0000313" key="7">
    <source>
        <dbReference type="Proteomes" id="UP000431092"/>
    </source>
</evidence>
<dbReference type="InterPro" id="IPR016036">
    <property type="entry name" value="Malonyl_transacylase_ACP-bd"/>
</dbReference>
<dbReference type="InterPro" id="IPR001227">
    <property type="entry name" value="Ac_transferase_dom_sf"/>
</dbReference>
<keyword evidence="2 6" id="KW-0808">Transferase</keyword>
<dbReference type="SMART" id="SM00827">
    <property type="entry name" value="PKS_AT"/>
    <property type="match status" value="1"/>
</dbReference>
<dbReference type="RefSeq" id="WP_311966656.1">
    <property type="nucleotide sequence ID" value="NZ_WLVL01000040.1"/>
</dbReference>
<feature type="domain" description="Malonyl-CoA:ACP transacylase (MAT)" evidence="5">
    <location>
        <begin position="5"/>
        <end position="307"/>
    </location>
</feature>
<gene>
    <name evidence="6" type="ORF">GGG17_12470</name>
</gene>
<organism evidence="6 7">
    <name type="scientific">Arsenicicoccus cauae</name>
    <dbReference type="NCBI Taxonomy" id="2663847"/>
    <lineage>
        <taxon>Bacteria</taxon>
        <taxon>Bacillati</taxon>
        <taxon>Actinomycetota</taxon>
        <taxon>Actinomycetes</taxon>
        <taxon>Micrococcales</taxon>
        <taxon>Intrasporangiaceae</taxon>
        <taxon>Arsenicicoccus</taxon>
    </lineage>
</organism>
<dbReference type="Proteomes" id="UP000431092">
    <property type="component" value="Unassembled WGS sequence"/>
</dbReference>
<accession>A0A6I3IFG2</accession>
<dbReference type="PANTHER" id="PTHR42681">
    <property type="entry name" value="MALONYL-COA-ACYL CARRIER PROTEIN TRANSACYLASE, MITOCHONDRIAL"/>
    <property type="match status" value="1"/>
</dbReference>
<dbReference type="Gene3D" id="3.30.70.250">
    <property type="entry name" value="Malonyl-CoA ACP transacylase, ACP-binding"/>
    <property type="match status" value="1"/>
</dbReference>
<name>A0A6I3IFG2_9MICO</name>
<evidence type="ECO:0000256" key="3">
    <source>
        <dbReference type="ARBA" id="ARBA00023315"/>
    </source>
</evidence>
<dbReference type="InterPro" id="IPR016035">
    <property type="entry name" value="Acyl_Trfase/lysoPLipase"/>
</dbReference>
<dbReference type="GO" id="GO:0004314">
    <property type="term" value="F:[acyl-carrier-protein] S-malonyltransferase activity"/>
    <property type="evidence" value="ECO:0007669"/>
    <property type="project" value="UniProtKB-EC"/>
</dbReference>
<keyword evidence="7" id="KW-1185">Reference proteome</keyword>
<dbReference type="GO" id="GO:0006633">
    <property type="term" value="P:fatty acid biosynthetic process"/>
    <property type="evidence" value="ECO:0007669"/>
    <property type="project" value="TreeGrafter"/>
</dbReference>